<evidence type="ECO:0000256" key="3">
    <source>
        <dbReference type="ARBA" id="ARBA00023004"/>
    </source>
</evidence>
<gene>
    <name evidence="4" type="ORF">KFE25_002908</name>
</gene>
<dbReference type="PANTHER" id="PTHR20883">
    <property type="entry name" value="PHYTANOYL-COA DIOXYGENASE DOMAIN CONTAINING 1"/>
    <property type="match status" value="1"/>
</dbReference>
<dbReference type="OMA" id="DKQLHFF"/>
<evidence type="ECO:0000256" key="1">
    <source>
        <dbReference type="ARBA" id="ARBA00001962"/>
    </source>
</evidence>
<dbReference type="InterPro" id="IPR008775">
    <property type="entry name" value="Phytyl_CoA_dOase-like"/>
</dbReference>
<dbReference type="EMBL" id="JAGTXO010000010">
    <property type="protein sequence ID" value="KAG8465601.1"/>
    <property type="molecule type" value="Genomic_DNA"/>
</dbReference>
<proteinExistence type="predicted"/>
<keyword evidence="5" id="KW-1185">Reference proteome</keyword>
<organism evidence="4 5">
    <name type="scientific">Diacronema lutheri</name>
    <name type="common">Unicellular marine alga</name>
    <name type="synonym">Monochrysis lutheri</name>
    <dbReference type="NCBI Taxonomy" id="2081491"/>
    <lineage>
        <taxon>Eukaryota</taxon>
        <taxon>Haptista</taxon>
        <taxon>Haptophyta</taxon>
        <taxon>Pavlovophyceae</taxon>
        <taxon>Pavlovales</taxon>
        <taxon>Pavlovaceae</taxon>
        <taxon>Diacronema</taxon>
    </lineage>
</organism>
<keyword evidence="3" id="KW-0408">Iron</keyword>
<dbReference type="Gene3D" id="2.60.120.620">
    <property type="entry name" value="q2cbj1_9rhob like domain"/>
    <property type="match status" value="1"/>
</dbReference>
<evidence type="ECO:0000313" key="4">
    <source>
        <dbReference type="EMBL" id="KAG8465601.1"/>
    </source>
</evidence>
<dbReference type="PANTHER" id="PTHR20883:SF15">
    <property type="entry name" value="PHYTANOYL-COA DIOXYGENASE DOMAIN-CONTAINING PROTEIN 1"/>
    <property type="match status" value="1"/>
</dbReference>
<comment type="cofactor">
    <cofactor evidence="1">
        <name>Fe cation</name>
        <dbReference type="ChEBI" id="CHEBI:24875"/>
    </cofactor>
</comment>
<evidence type="ECO:0000256" key="2">
    <source>
        <dbReference type="ARBA" id="ARBA00022723"/>
    </source>
</evidence>
<evidence type="ECO:0000313" key="5">
    <source>
        <dbReference type="Proteomes" id="UP000751190"/>
    </source>
</evidence>
<accession>A0A8J5XJ25</accession>
<protein>
    <recommendedName>
        <fullName evidence="6">Phytanoyl-CoA dioxygenase</fullName>
    </recommendedName>
</protein>
<dbReference type="GO" id="GO:0046872">
    <property type="term" value="F:metal ion binding"/>
    <property type="evidence" value="ECO:0007669"/>
    <property type="project" value="UniProtKB-KW"/>
</dbReference>
<evidence type="ECO:0008006" key="6">
    <source>
        <dbReference type="Google" id="ProtNLM"/>
    </source>
</evidence>
<dbReference type="Pfam" id="PF05721">
    <property type="entry name" value="PhyH"/>
    <property type="match status" value="1"/>
</dbReference>
<name>A0A8J5XJ25_DIALT</name>
<dbReference type="SUPFAM" id="SSF51197">
    <property type="entry name" value="Clavaminate synthase-like"/>
    <property type="match status" value="1"/>
</dbReference>
<reference evidence="4" key="1">
    <citation type="submission" date="2021-05" db="EMBL/GenBank/DDBJ databases">
        <title>The genome of the haptophyte Pavlova lutheri (Diacronema luteri, Pavlovales) - a model for lipid biosynthesis in eukaryotic algae.</title>
        <authorList>
            <person name="Hulatt C.J."/>
            <person name="Posewitz M.C."/>
        </authorList>
    </citation>
    <scope>NUCLEOTIDE SEQUENCE</scope>
    <source>
        <strain evidence="4">NIVA-4/92</strain>
    </source>
</reference>
<dbReference type="OrthoDB" id="445007at2759"/>
<sequence>MADVPPADVVDGVRERASVVLSELAARGAQLDASGEPRTSWVDGGQYDPRRADARKAAFDRDGFLVVPRFADAATVARMRAEMDALADTWEPGVSVVRFSTDASQLQHQARSDYFLDSADRVHFFAEPGALDPASGELRVPKALALNKAGHGLHVDSASAFGAYARSEPLAELVAALGWRDPVLPQSMYIFKQPRHGGEVTSHQDSTFLHTEPRQSCLGLWLALDDATLTNGCLWVRPGSHVEPLRRRFERNSRHFGDAAAGVPPDPSAPQMVFKELAPPAGAEHGAGARWEGALPDGSWPLPCAGLFAAGFAPVEVRAGDLVCFPGLLDHLSLPNHSAAARHTFQLHLVEGPGAGVRWSKSNWLQYPPGVGFPHVPRPACQTPQGGRPREEV</sequence>
<keyword evidence="2" id="KW-0479">Metal-binding</keyword>
<dbReference type="AlphaFoldDB" id="A0A8J5XJ25"/>
<comment type="caution">
    <text evidence="4">The sequence shown here is derived from an EMBL/GenBank/DDBJ whole genome shotgun (WGS) entry which is preliminary data.</text>
</comment>
<dbReference type="Proteomes" id="UP000751190">
    <property type="component" value="Unassembled WGS sequence"/>
</dbReference>